<evidence type="ECO:0000313" key="1">
    <source>
        <dbReference type="EMBL" id="KZL17639.1"/>
    </source>
</evidence>
<dbReference type="Proteomes" id="UP000076577">
    <property type="component" value="Unassembled WGS sequence"/>
</dbReference>
<dbReference type="EMBL" id="LMCB01000030">
    <property type="protein sequence ID" value="KZL17639.1"/>
    <property type="molecule type" value="Genomic_DNA"/>
</dbReference>
<dbReference type="STRING" id="989403.SAMN05421798_110107"/>
<accession>A0A165XEU2</accession>
<comment type="caution">
    <text evidence="1">The sequence shown here is derived from an EMBL/GenBank/DDBJ whole genome shotgun (WGS) entry which is preliminary data.</text>
</comment>
<dbReference type="OrthoDB" id="6456362at2"/>
<sequence length="68" mass="7629">MSNFKFQLNDTVKITASGETGTIKSRAEHTTGTNNYRIHYKAADGRAVEAWWDECDLASDLSSEDVQF</sequence>
<organism evidence="1 2">
    <name type="scientific">Pseudovibrio axinellae</name>
    <dbReference type="NCBI Taxonomy" id="989403"/>
    <lineage>
        <taxon>Bacteria</taxon>
        <taxon>Pseudomonadati</taxon>
        <taxon>Pseudomonadota</taxon>
        <taxon>Alphaproteobacteria</taxon>
        <taxon>Hyphomicrobiales</taxon>
        <taxon>Stappiaceae</taxon>
        <taxon>Pseudovibrio</taxon>
    </lineage>
</organism>
<name>A0A165XEU2_9HYPH</name>
<keyword evidence="2" id="KW-1185">Reference proteome</keyword>
<gene>
    <name evidence="1" type="ORF">PsAD2_02975</name>
</gene>
<protein>
    <submittedName>
        <fullName evidence="1">Uncharacterized protein</fullName>
    </submittedName>
</protein>
<dbReference type="RefSeq" id="WP_068007371.1">
    <property type="nucleotide sequence ID" value="NZ_FOFM01000010.1"/>
</dbReference>
<proteinExistence type="predicted"/>
<dbReference type="PATRIC" id="fig|989403.3.peg.3190"/>
<dbReference type="AlphaFoldDB" id="A0A165XEU2"/>
<reference evidence="1 2" key="1">
    <citation type="journal article" date="2016" name="Front. Microbiol.">
        <title>Comparative Genomic Analysis Reveals a Diverse Repertoire of Genes Involved in Prokaryote-Eukaryote Interactions within the Pseudovibrio Genus.</title>
        <authorList>
            <person name="Romano S."/>
            <person name="Fernandez-Guerra A."/>
            <person name="Reen F.J."/>
            <person name="Glockner F.O."/>
            <person name="Crowley S.P."/>
            <person name="O'Sullivan O."/>
            <person name="Cotter P.D."/>
            <person name="Adams C."/>
            <person name="Dobson A.D."/>
            <person name="O'Gara F."/>
        </authorList>
    </citation>
    <scope>NUCLEOTIDE SEQUENCE [LARGE SCALE GENOMIC DNA]</scope>
    <source>
        <strain evidence="1 2">Ad2</strain>
    </source>
</reference>
<evidence type="ECO:0000313" key="2">
    <source>
        <dbReference type="Proteomes" id="UP000076577"/>
    </source>
</evidence>